<sequence>MTTNKSYGNKIKTMNNEIKKKIISLETNIQNEYKIYSYEKLICNKDNDYPSDVIISQRECYLSNMEFEEIFKMTKDDFKKLKKWKQNNLKKKNRLF</sequence>
<dbReference type="InterPro" id="IPR003128">
    <property type="entry name" value="Villin_headpiece"/>
</dbReference>
<evidence type="ECO:0000313" key="2">
    <source>
        <dbReference type="EMBL" id="SVA23054.1"/>
    </source>
</evidence>
<proteinExistence type="predicted"/>
<name>A0A381U4R3_9ZZZZ</name>
<dbReference type="GO" id="GO:0051015">
    <property type="term" value="F:actin filament binding"/>
    <property type="evidence" value="ECO:0007669"/>
    <property type="project" value="TreeGrafter"/>
</dbReference>
<dbReference type="SUPFAM" id="SSF47050">
    <property type="entry name" value="VHP, Villin headpiece domain"/>
    <property type="match status" value="1"/>
</dbReference>
<dbReference type="PANTHER" id="PTHR24213:SF9">
    <property type="entry name" value="UNCOORDINATED 115A, ISOFORM B-RELATED"/>
    <property type="match status" value="1"/>
</dbReference>
<dbReference type="GO" id="GO:0015629">
    <property type="term" value="C:actin cytoskeleton"/>
    <property type="evidence" value="ECO:0007669"/>
    <property type="project" value="TreeGrafter"/>
</dbReference>
<dbReference type="GO" id="GO:0030032">
    <property type="term" value="P:lamellipodium assembly"/>
    <property type="evidence" value="ECO:0007669"/>
    <property type="project" value="TreeGrafter"/>
</dbReference>
<dbReference type="Pfam" id="PF02209">
    <property type="entry name" value="VHP"/>
    <property type="match status" value="1"/>
</dbReference>
<accession>A0A381U4R3</accession>
<evidence type="ECO:0000259" key="1">
    <source>
        <dbReference type="PROSITE" id="PS51089"/>
    </source>
</evidence>
<dbReference type="GO" id="GO:0007010">
    <property type="term" value="P:cytoskeleton organization"/>
    <property type="evidence" value="ECO:0007669"/>
    <property type="project" value="InterPro"/>
</dbReference>
<dbReference type="InterPro" id="IPR036886">
    <property type="entry name" value="Villin_headpiece_dom_sf"/>
</dbReference>
<dbReference type="InterPro" id="IPR051618">
    <property type="entry name" value="Actin-binding_LIM"/>
</dbReference>
<reference evidence="2" key="1">
    <citation type="submission" date="2018-05" db="EMBL/GenBank/DDBJ databases">
        <authorList>
            <person name="Lanie J.A."/>
            <person name="Ng W.-L."/>
            <person name="Kazmierczak K.M."/>
            <person name="Andrzejewski T.M."/>
            <person name="Davidsen T.M."/>
            <person name="Wayne K.J."/>
            <person name="Tettelin H."/>
            <person name="Glass J.I."/>
            <person name="Rusch D."/>
            <person name="Podicherti R."/>
            <person name="Tsui H.-C.T."/>
            <person name="Winkler M.E."/>
        </authorList>
    </citation>
    <scope>NUCLEOTIDE SEQUENCE</scope>
</reference>
<gene>
    <name evidence="2" type="ORF">METZ01_LOCUS75908</name>
</gene>
<dbReference type="Gene3D" id="1.10.950.10">
    <property type="entry name" value="Villin headpiece domain"/>
    <property type="match status" value="1"/>
</dbReference>
<organism evidence="2">
    <name type="scientific">marine metagenome</name>
    <dbReference type="NCBI Taxonomy" id="408172"/>
    <lineage>
        <taxon>unclassified sequences</taxon>
        <taxon>metagenomes</taxon>
        <taxon>ecological metagenomes</taxon>
    </lineage>
</organism>
<dbReference type="PROSITE" id="PS51089">
    <property type="entry name" value="HP"/>
    <property type="match status" value="1"/>
</dbReference>
<protein>
    <recommendedName>
        <fullName evidence="1">HP domain-containing protein</fullName>
    </recommendedName>
</protein>
<dbReference type="EMBL" id="UINC01005709">
    <property type="protein sequence ID" value="SVA23054.1"/>
    <property type="molecule type" value="Genomic_DNA"/>
</dbReference>
<dbReference type="PANTHER" id="PTHR24213">
    <property type="entry name" value="ACTIN-BINDING LIM PROTEIN"/>
    <property type="match status" value="1"/>
</dbReference>
<dbReference type="AlphaFoldDB" id="A0A381U4R3"/>
<dbReference type="SMART" id="SM00153">
    <property type="entry name" value="VHP"/>
    <property type="match status" value="1"/>
</dbReference>
<feature type="domain" description="HP" evidence="1">
    <location>
        <begin position="30"/>
        <end position="96"/>
    </location>
</feature>